<dbReference type="Gene3D" id="2.60.40.10">
    <property type="entry name" value="Immunoglobulins"/>
    <property type="match status" value="3"/>
</dbReference>
<dbReference type="InterPro" id="IPR013783">
    <property type="entry name" value="Ig-like_fold"/>
</dbReference>
<evidence type="ECO:0000256" key="2">
    <source>
        <dbReference type="SAM" id="SignalP"/>
    </source>
</evidence>
<organism evidence="4 5">
    <name type="scientific">Nocardioides iriomotensis</name>
    <dbReference type="NCBI Taxonomy" id="715784"/>
    <lineage>
        <taxon>Bacteria</taxon>
        <taxon>Bacillati</taxon>
        <taxon>Actinomycetota</taxon>
        <taxon>Actinomycetes</taxon>
        <taxon>Propionibacteriales</taxon>
        <taxon>Nocardioidaceae</taxon>
        <taxon>Nocardioides</taxon>
    </lineage>
</organism>
<dbReference type="RefSeq" id="WP_129985622.1">
    <property type="nucleotide sequence ID" value="NZ_SDPU01000012.1"/>
</dbReference>
<feature type="domain" description="HYR" evidence="3">
    <location>
        <begin position="538"/>
        <end position="620"/>
    </location>
</feature>
<keyword evidence="1" id="KW-0677">Repeat</keyword>
<evidence type="ECO:0000313" key="5">
    <source>
        <dbReference type="Proteomes" id="UP000291189"/>
    </source>
</evidence>
<keyword evidence="2" id="KW-0732">Signal</keyword>
<proteinExistence type="predicted"/>
<evidence type="ECO:0000256" key="1">
    <source>
        <dbReference type="ARBA" id="ARBA00022737"/>
    </source>
</evidence>
<keyword evidence="5" id="KW-1185">Reference proteome</keyword>
<dbReference type="PROSITE" id="PS50825">
    <property type="entry name" value="HYR"/>
    <property type="match status" value="3"/>
</dbReference>
<accession>A0A4Q5J892</accession>
<dbReference type="EMBL" id="SDPU01000012">
    <property type="protein sequence ID" value="RYU14108.1"/>
    <property type="molecule type" value="Genomic_DNA"/>
</dbReference>
<feature type="chain" id="PRO_5038472681" evidence="2">
    <location>
        <begin position="18"/>
        <end position="972"/>
    </location>
</feature>
<comment type="caution">
    <text evidence="4">The sequence shown here is derived from an EMBL/GenBank/DDBJ whole genome shotgun (WGS) entry which is preliminary data.</text>
</comment>
<sequence length="972" mass="96915">MWAALALVVGPASAALADDISNNVDATVDAAQETMALLPNGANGTTVLRVITTSDDGKNGCNLTGSTTLVVSVSSSNPTVATVSPTSLTFDSCGATRIVTVTPKAPGSSTVSLAQTSNNSGGSFNLAPAAFTVNVAPPANTPPNVAVTGVSATSYEFGNVPTAACSVSDAEDGTKVVTPSLSPIAGDRAAAGLGSRTATCTYTDSGGATRSDSVTYTIRDTTAPVLTVAGPAPVEATGPTTPVTWSATASDAVDGDRPVTCVAGTRTVSSGDAFPVGSTTVTCSTVDVAGNHAADETFDVVVEDTTAPDIEVPANVVQGNDSYVVDYGDVTATDLVDGEIPATCLPASGATFTLGETTVTCTATDAAGNEGTDSFTVTIQDTTKPVVTVPEPITAEATGPDGAEVDFAVTAEDDVDGDLDVTCDPVSGSTFPLDVTTVECAATDAAGNVGTNTFTVTVEDTTAPEIDLPADITEEATSAAGAAVTWTASATDVVDGKVDVTCDPEAGSVFALTTTTVTCTARDAAGNEATDDFTVSVHDTTAPSLGDVDDIRAVEATGPDGAVVRYDAPDASDAVDPNPGVNCVPASGSTFALRETEVTCTATDAAGNSSHKTFTVEVVDTTAPKVAVPANIVVGNDLGADGASSVPFEVTALDIVDGDVAATCTPESGSAFGMGLHTVECSAADEAGNVGHGSFTVEVQDRNKPAVSVPQDLTEEATGPNGAQVEFSASAVDDVSGIVPTTCVPLSGSTFALGTTEVVCSASDAAGNVGDSKFEVTVQDTTAPVITVPAHVTATAASASGAAVTWAGASATDIVDGNVPVSCDRARGSTFALGTTEVQCSAADAAGNEARKSFTVTVAVPWSGILQPVNTDGSSVFKQGSTIPVKFRLTGTAANVNGLSAKLSYQRTGTSAGAVTEAVSTSNATTGNLFRWDPDGQLYIFNLGTKGLSVGTYQLIVDLGDGQQHSVKIALK</sequence>
<protein>
    <submittedName>
        <fullName evidence="4">HYR domain-containing protein</fullName>
    </submittedName>
</protein>
<dbReference type="Proteomes" id="UP000291189">
    <property type="component" value="Unassembled WGS sequence"/>
</dbReference>
<dbReference type="PANTHER" id="PTHR24273">
    <property type="entry name" value="FI04643P-RELATED"/>
    <property type="match status" value="1"/>
</dbReference>
<evidence type="ECO:0000259" key="3">
    <source>
        <dbReference type="PROSITE" id="PS50825"/>
    </source>
</evidence>
<dbReference type="OrthoDB" id="9808778at2"/>
<feature type="domain" description="HYR" evidence="3">
    <location>
        <begin position="298"/>
        <end position="381"/>
    </location>
</feature>
<evidence type="ECO:0000313" key="4">
    <source>
        <dbReference type="EMBL" id="RYU14108.1"/>
    </source>
</evidence>
<dbReference type="PANTHER" id="PTHR24273:SF32">
    <property type="entry name" value="HYALIN"/>
    <property type="match status" value="1"/>
</dbReference>
<dbReference type="GO" id="GO:0005975">
    <property type="term" value="P:carbohydrate metabolic process"/>
    <property type="evidence" value="ECO:0007669"/>
    <property type="project" value="UniProtKB-ARBA"/>
</dbReference>
<feature type="signal peptide" evidence="2">
    <location>
        <begin position="1"/>
        <end position="17"/>
    </location>
</feature>
<reference evidence="4 5" key="1">
    <citation type="submission" date="2019-01" db="EMBL/GenBank/DDBJ databases">
        <title>Nocardioides guangzhouensis sp. nov., an actinobacterium isolated from soil.</title>
        <authorList>
            <person name="Fu Y."/>
            <person name="Cai Y."/>
            <person name="Lin Z."/>
            <person name="Chen P."/>
        </authorList>
    </citation>
    <scope>NUCLEOTIDE SEQUENCE [LARGE SCALE GENOMIC DNA]</scope>
    <source>
        <strain evidence="4 5">NBRC 105384</strain>
    </source>
</reference>
<name>A0A4Q5J892_9ACTN</name>
<dbReference type="Pfam" id="PF02494">
    <property type="entry name" value="HYR"/>
    <property type="match status" value="8"/>
</dbReference>
<dbReference type="NCBIfam" id="NF038114">
    <property type="entry name" value="rightmost"/>
    <property type="match status" value="1"/>
</dbReference>
<gene>
    <name evidence="4" type="ORF">ETU37_04155</name>
</gene>
<dbReference type="InterPro" id="IPR003410">
    <property type="entry name" value="HYR_dom"/>
</dbReference>
<dbReference type="AlphaFoldDB" id="A0A4Q5J892"/>
<feature type="domain" description="HYR" evidence="3">
    <location>
        <begin position="779"/>
        <end position="860"/>
    </location>
</feature>